<dbReference type="AlphaFoldDB" id="T0PUV3"/>
<dbReference type="InterPro" id="IPR035971">
    <property type="entry name" value="CBD_sf"/>
</dbReference>
<dbReference type="OMA" id="SEWIVQI"/>
<dbReference type="SUPFAM" id="SSF57180">
    <property type="entry name" value="Cellulose-binding domain"/>
    <property type="match status" value="1"/>
</dbReference>
<dbReference type="EMBL" id="JH767395">
    <property type="protein sequence ID" value="EQC24790.1"/>
    <property type="molecule type" value="Genomic_DNA"/>
</dbReference>
<evidence type="ECO:0000256" key="1">
    <source>
        <dbReference type="ARBA" id="ARBA00022729"/>
    </source>
</evidence>
<dbReference type="Pfam" id="PF00734">
    <property type="entry name" value="CBM_1"/>
    <property type="match status" value="1"/>
</dbReference>
<evidence type="ECO:0000313" key="5">
    <source>
        <dbReference type="Proteomes" id="UP000030762"/>
    </source>
</evidence>
<evidence type="ECO:0000313" key="4">
    <source>
        <dbReference type="EMBL" id="EQC24790.1"/>
    </source>
</evidence>
<dbReference type="InterPro" id="IPR000254">
    <property type="entry name" value="CBD"/>
</dbReference>
<evidence type="ECO:0000259" key="3">
    <source>
        <dbReference type="PROSITE" id="PS51164"/>
    </source>
</evidence>
<dbReference type="GO" id="GO:0005576">
    <property type="term" value="C:extracellular region"/>
    <property type="evidence" value="ECO:0007669"/>
    <property type="project" value="InterPro"/>
</dbReference>
<accession>T0PUV3</accession>
<reference evidence="4 5" key="1">
    <citation type="submission" date="2012-04" db="EMBL/GenBank/DDBJ databases">
        <title>The Genome Sequence of Saprolegnia declina VS20.</title>
        <authorList>
            <consortium name="The Broad Institute Genome Sequencing Platform"/>
            <person name="Russ C."/>
            <person name="Nusbaum C."/>
            <person name="Tyler B."/>
            <person name="van West P."/>
            <person name="Dieguez-Uribeondo J."/>
            <person name="de Bruijn I."/>
            <person name="Tripathy S."/>
            <person name="Jiang R."/>
            <person name="Young S.K."/>
            <person name="Zeng Q."/>
            <person name="Gargeya S."/>
            <person name="Fitzgerald M."/>
            <person name="Haas B."/>
            <person name="Abouelleil A."/>
            <person name="Alvarado L."/>
            <person name="Arachchi H.M."/>
            <person name="Berlin A."/>
            <person name="Chapman S.B."/>
            <person name="Goldberg J."/>
            <person name="Griggs A."/>
            <person name="Gujja S."/>
            <person name="Hansen M."/>
            <person name="Howarth C."/>
            <person name="Imamovic A."/>
            <person name="Larimer J."/>
            <person name="McCowen C."/>
            <person name="Montmayeur A."/>
            <person name="Murphy C."/>
            <person name="Neiman D."/>
            <person name="Pearson M."/>
            <person name="Priest M."/>
            <person name="Roberts A."/>
            <person name="Saif S."/>
            <person name="Shea T."/>
            <person name="Sisk P."/>
            <person name="Sykes S."/>
            <person name="Wortman J."/>
            <person name="Nusbaum C."/>
            <person name="Birren B."/>
        </authorList>
    </citation>
    <scope>NUCLEOTIDE SEQUENCE [LARGE SCALE GENOMIC DNA]</scope>
    <source>
        <strain evidence="4 5">VS20</strain>
    </source>
</reference>
<dbReference type="GO" id="GO:0005975">
    <property type="term" value="P:carbohydrate metabolic process"/>
    <property type="evidence" value="ECO:0007669"/>
    <property type="project" value="InterPro"/>
</dbReference>
<dbReference type="PROSITE" id="PS51164">
    <property type="entry name" value="CBM1_2"/>
    <property type="match status" value="1"/>
</dbReference>
<dbReference type="Proteomes" id="UP000030762">
    <property type="component" value="Unassembled WGS sequence"/>
</dbReference>
<dbReference type="InParanoid" id="T0PUV3"/>
<dbReference type="RefSeq" id="XP_008621781.1">
    <property type="nucleotide sequence ID" value="XM_008623559.1"/>
</dbReference>
<dbReference type="SMART" id="SM00236">
    <property type="entry name" value="fCBD"/>
    <property type="match status" value="1"/>
</dbReference>
<feature type="chain" id="PRO_5004582795" description="CBM1 domain-containing protein" evidence="2">
    <location>
        <begin position="21"/>
        <end position="241"/>
    </location>
</feature>
<organism evidence="4 5">
    <name type="scientific">Saprolegnia diclina (strain VS20)</name>
    <dbReference type="NCBI Taxonomy" id="1156394"/>
    <lineage>
        <taxon>Eukaryota</taxon>
        <taxon>Sar</taxon>
        <taxon>Stramenopiles</taxon>
        <taxon>Oomycota</taxon>
        <taxon>Saprolegniomycetes</taxon>
        <taxon>Saprolegniales</taxon>
        <taxon>Saprolegniaceae</taxon>
        <taxon>Saprolegnia</taxon>
    </lineage>
</organism>
<evidence type="ECO:0000256" key="2">
    <source>
        <dbReference type="SAM" id="SignalP"/>
    </source>
</evidence>
<dbReference type="GO" id="GO:0030248">
    <property type="term" value="F:cellulose binding"/>
    <property type="evidence" value="ECO:0007669"/>
    <property type="project" value="InterPro"/>
</dbReference>
<dbReference type="GeneID" id="19958045"/>
<proteinExistence type="predicted"/>
<gene>
    <name evidence="4" type="ORF">SDRG_17318</name>
</gene>
<feature type="domain" description="CBM1" evidence="3">
    <location>
        <begin position="197"/>
        <end position="233"/>
    </location>
</feature>
<dbReference type="OrthoDB" id="164415at2759"/>
<keyword evidence="1 2" id="KW-0732">Signal</keyword>
<protein>
    <recommendedName>
        <fullName evidence="3">CBM1 domain-containing protein</fullName>
    </recommendedName>
</protein>
<keyword evidence="5" id="KW-1185">Reference proteome</keyword>
<dbReference type="eggNOG" id="ENOG502S24C">
    <property type="taxonomic scope" value="Eukaryota"/>
</dbReference>
<name>T0PUV3_SAPDV</name>
<feature type="signal peptide" evidence="2">
    <location>
        <begin position="1"/>
        <end position="20"/>
    </location>
</feature>
<dbReference type="VEuPathDB" id="FungiDB:SDRG_17318"/>
<sequence>MVGFNTLLSLLSLALPLVSSHGIVSNPFAEFKADVMHTTYVAEIQAFLPGKFNGSPRDNAVNFNKAFKAQSKYKTLRAMLDPHGPDCGNTLTNVARKEIPSNGKMTFQNPDTGEGFIPSHTGPCEVWLDNKRVFQNDDCATNFPQKPAANLPVDYSSCGAKGCMLRFYWIALHSPRWQVYKNCVPLLGYGQKPAKKPTVPMWGQCGGRAYIGYTTCVSGTRCTRINDGYFQCRPNRLLRDE</sequence>